<dbReference type="AlphaFoldDB" id="A0A2N9G6H8"/>
<dbReference type="SUPFAM" id="SSF52540">
    <property type="entry name" value="P-loop containing nucleoside triphosphate hydrolases"/>
    <property type="match status" value="1"/>
</dbReference>
<dbReference type="InterPro" id="IPR027417">
    <property type="entry name" value="P-loop_NTPase"/>
</dbReference>
<evidence type="ECO:0000256" key="3">
    <source>
        <dbReference type="ARBA" id="ARBA00022712"/>
    </source>
</evidence>
<keyword evidence="4" id="KW-0547">Nucleotide-binding</keyword>
<dbReference type="Gene3D" id="3.40.50.300">
    <property type="entry name" value="P-loop containing nucleotide triphosphate hydrolases"/>
    <property type="match status" value="1"/>
</dbReference>
<proteinExistence type="inferred from homology"/>
<evidence type="ECO:0000256" key="6">
    <source>
        <dbReference type="SAM" id="MobiDB-lite"/>
    </source>
</evidence>
<dbReference type="GO" id="GO:0005739">
    <property type="term" value="C:mitochondrion"/>
    <property type="evidence" value="ECO:0007669"/>
    <property type="project" value="TreeGrafter"/>
</dbReference>
<feature type="compositionally biased region" description="Basic residues" evidence="6">
    <location>
        <begin position="10"/>
        <end position="22"/>
    </location>
</feature>
<organism evidence="7">
    <name type="scientific">Fagus sylvatica</name>
    <name type="common">Beechnut</name>
    <dbReference type="NCBI Taxonomy" id="28930"/>
    <lineage>
        <taxon>Eukaryota</taxon>
        <taxon>Viridiplantae</taxon>
        <taxon>Streptophyta</taxon>
        <taxon>Embryophyta</taxon>
        <taxon>Tracheophyta</taxon>
        <taxon>Spermatophyta</taxon>
        <taxon>Magnoliopsida</taxon>
        <taxon>eudicotyledons</taxon>
        <taxon>Gunneridae</taxon>
        <taxon>Pentapetalae</taxon>
        <taxon>rosids</taxon>
        <taxon>fabids</taxon>
        <taxon>Fagales</taxon>
        <taxon>Fagaceae</taxon>
        <taxon>Fagus</taxon>
    </lineage>
</organism>
<name>A0A2N9G6H8_FAGSY</name>
<dbReference type="PANTHER" id="PTHR11088">
    <property type="entry name" value="TRNA DIMETHYLALLYLTRANSFERASE"/>
    <property type="match status" value="1"/>
</dbReference>
<evidence type="ECO:0000313" key="7">
    <source>
        <dbReference type="EMBL" id="SPC94801.1"/>
    </source>
</evidence>
<dbReference type="EMBL" id="OIVN01001513">
    <property type="protein sequence ID" value="SPC94801.1"/>
    <property type="molecule type" value="Genomic_DNA"/>
</dbReference>
<protein>
    <recommendedName>
        <fullName evidence="8">Adenylate isopentenyltransferase</fullName>
    </recommendedName>
</protein>
<keyword evidence="3" id="KW-0203">Cytokinin biosynthesis</keyword>
<sequence>MDAATTITTVHRRHRKNHHHHNKDKDKIVVIMGATGTGKSKLSIDLATLFKAEIINSDKMQVYKGLDITTNKIPPHERRGVTHHLLGELDPVPDLPPSEFRRLAGSVISDILSRRKLPVLVGGSNSFVHALLVDRFDPGSNVFDGSTHIQSELSLRYNCCFLWVDVSKKVLKEYLSVRVDDMLESGMFEELTEFFDSDELLRNDDRVGLRKAIGVPEFRKYFKKYPSPLQGGDDPARREAYNEAVREIKDNTCQLAKKQIKRIERLKESGWDLQRLDATEAFRAVMMTSADSGSGKHRWSEIWERQVLEPSVKIVKQFLEE</sequence>
<dbReference type="Gene3D" id="1.10.287.890">
    <property type="entry name" value="Crystal structure of tRNA isopentenylpyrophosphate transferase (bh2366) domain"/>
    <property type="match status" value="1"/>
</dbReference>
<dbReference type="GO" id="GO:0006400">
    <property type="term" value="P:tRNA modification"/>
    <property type="evidence" value="ECO:0007669"/>
    <property type="project" value="TreeGrafter"/>
</dbReference>
<dbReference type="InterPro" id="IPR039657">
    <property type="entry name" value="Dimethylallyltransferase"/>
</dbReference>
<comment type="similarity">
    <text evidence="1">Belongs to the IPP transferase family.</text>
</comment>
<keyword evidence="5" id="KW-0067">ATP-binding</keyword>
<evidence type="ECO:0000256" key="5">
    <source>
        <dbReference type="ARBA" id="ARBA00022840"/>
    </source>
</evidence>
<dbReference type="GO" id="GO:0052381">
    <property type="term" value="F:tRNA dimethylallyltransferase activity"/>
    <property type="evidence" value="ECO:0007669"/>
    <property type="project" value="TreeGrafter"/>
</dbReference>
<evidence type="ECO:0000256" key="1">
    <source>
        <dbReference type="ARBA" id="ARBA00005842"/>
    </source>
</evidence>
<evidence type="ECO:0000256" key="4">
    <source>
        <dbReference type="ARBA" id="ARBA00022741"/>
    </source>
</evidence>
<accession>A0A2N9G6H8</accession>
<gene>
    <name evidence="7" type="ORF">FSB_LOCUS22683</name>
</gene>
<keyword evidence="2" id="KW-0808">Transferase</keyword>
<reference evidence="7" key="1">
    <citation type="submission" date="2018-02" db="EMBL/GenBank/DDBJ databases">
        <authorList>
            <person name="Cohen D.B."/>
            <person name="Kent A.D."/>
        </authorList>
    </citation>
    <scope>NUCLEOTIDE SEQUENCE</scope>
</reference>
<dbReference type="Pfam" id="PF01715">
    <property type="entry name" value="IPPT"/>
    <property type="match status" value="2"/>
</dbReference>
<feature type="region of interest" description="Disordered" evidence="6">
    <location>
        <begin position="1"/>
        <end position="23"/>
    </location>
</feature>
<dbReference type="GO" id="GO:0009824">
    <property type="term" value="F:AMP dimethylallyltransferase activity"/>
    <property type="evidence" value="ECO:0007669"/>
    <property type="project" value="TreeGrafter"/>
</dbReference>
<dbReference type="PANTHER" id="PTHR11088:SF86">
    <property type="entry name" value="ADENYLATE ISOPENTENYLTRANSFERASE 4-RELATED"/>
    <property type="match status" value="1"/>
</dbReference>
<evidence type="ECO:0008006" key="8">
    <source>
        <dbReference type="Google" id="ProtNLM"/>
    </source>
</evidence>
<dbReference type="GO" id="GO:0005524">
    <property type="term" value="F:ATP binding"/>
    <property type="evidence" value="ECO:0007669"/>
    <property type="project" value="UniProtKB-KW"/>
</dbReference>
<evidence type="ECO:0000256" key="2">
    <source>
        <dbReference type="ARBA" id="ARBA00022679"/>
    </source>
</evidence>
<dbReference type="GO" id="GO:0009691">
    <property type="term" value="P:cytokinin biosynthetic process"/>
    <property type="evidence" value="ECO:0007669"/>
    <property type="project" value="UniProtKB-KW"/>
</dbReference>